<dbReference type="OrthoDB" id="5377981at2"/>
<dbReference type="Pfam" id="PF00144">
    <property type="entry name" value="Beta-lactamase"/>
    <property type="match status" value="1"/>
</dbReference>
<dbReference type="InterPro" id="IPR050789">
    <property type="entry name" value="Diverse_Enzym_Activities"/>
</dbReference>
<gene>
    <name evidence="2" type="primary">pbpE</name>
    <name evidence="2" type="ORF">TM5383_02432</name>
</gene>
<dbReference type="AlphaFoldDB" id="A0A0P1HDX4"/>
<dbReference type="InterPro" id="IPR012338">
    <property type="entry name" value="Beta-lactam/transpept-like"/>
</dbReference>
<reference evidence="2 3" key="1">
    <citation type="submission" date="2015-09" db="EMBL/GenBank/DDBJ databases">
        <authorList>
            <consortium name="Swine Surveillance"/>
        </authorList>
    </citation>
    <scope>NUCLEOTIDE SEQUENCE [LARGE SCALE GENOMIC DNA]</scope>
    <source>
        <strain evidence="2 3">CECT 8383</strain>
    </source>
</reference>
<evidence type="ECO:0000259" key="1">
    <source>
        <dbReference type="Pfam" id="PF00144"/>
    </source>
</evidence>
<dbReference type="STRING" id="340021.TM5383_02432"/>
<dbReference type="Gene3D" id="3.40.710.10">
    <property type="entry name" value="DD-peptidase/beta-lactamase superfamily"/>
    <property type="match status" value="1"/>
</dbReference>
<sequence>MTDRFLSAALDADGTLIRDDAPTALLPWWSFTKTLISACVMIRAREGFMDLDAALPGRAYSLRQLMNHTAGLRDYGTVGPYHQAVAAGEDPWPVAKLLEASRADDPLGAPGTKWSYSNIGYMFLRFALEVSEGAPLGDIIHRRLIAPLALRTPRLAMTRGDFEGLHWDADGYHPGWVYHGCMMGSSADAARLLHALLQGDLLTATERQQMMELSLNEKAIQGRIWQTTGYGLGLMIGHTQAHGLAIGHAGAGPFSGNLVAHFPSSGKTVASFAKGGDETPAEWEALRVLSDR</sequence>
<dbReference type="SUPFAM" id="SSF56601">
    <property type="entry name" value="beta-lactamase/transpeptidase-like"/>
    <property type="match status" value="1"/>
</dbReference>
<dbReference type="RefSeq" id="WP_058319275.1">
    <property type="nucleotide sequence ID" value="NZ_CYSF01000012.1"/>
</dbReference>
<evidence type="ECO:0000313" key="3">
    <source>
        <dbReference type="Proteomes" id="UP000051681"/>
    </source>
</evidence>
<dbReference type="PANTHER" id="PTHR43283">
    <property type="entry name" value="BETA-LACTAMASE-RELATED"/>
    <property type="match status" value="1"/>
</dbReference>
<organism evidence="2 3">
    <name type="scientific">Thalassovita mediterranea</name>
    <dbReference type="NCBI Taxonomy" id="340021"/>
    <lineage>
        <taxon>Bacteria</taxon>
        <taxon>Pseudomonadati</taxon>
        <taxon>Pseudomonadota</taxon>
        <taxon>Alphaproteobacteria</taxon>
        <taxon>Rhodobacterales</taxon>
        <taxon>Roseobacteraceae</taxon>
        <taxon>Thalassovita</taxon>
    </lineage>
</organism>
<dbReference type="PANTHER" id="PTHR43283:SF18">
    <property type="match status" value="1"/>
</dbReference>
<accession>A0A0P1HDX4</accession>
<name>A0A0P1HDX4_9RHOB</name>
<proteinExistence type="predicted"/>
<feature type="domain" description="Beta-lactamase-related" evidence="1">
    <location>
        <begin position="24"/>
        <end position="278"/>
    </location>
</feature>
<protein>
    <submittedName>
        <fullName evidence="2">Penicillin-binding protein E</fullName>
    </submittedName>
</protein>
<evidence type="ECO:0000313" key="2">
    <source>
        <dbReference type="EMBL" id="CUH85204.1"/>
    </source>
</evidence>
<dbReference type="Proteomes" id="UP000051681">
    <property type="component" value="Unassembled WGS sequence"/>
</dbReference>
<keyword evidence="3" id="KW-1185">Reference proteome</keyword>
<dbReference type="InterPro" id="IPR001466">
    <property type="entry name" value="Beta-lactam-related"/>
</dbReference>
<dbReference type="EMBL" id="CYSF01000012">
    <property type="protein sequence ID" value="CUH85204.1"/>
    <property type="molecule type" value="Genomic_DNA"/>
</dbReference>